<feature type="domain" description="Helicase ATP-binding" evidence="13">
    <location>
        <begin position="24"/>
        <end position="192"/>
    </location>
</feature>
<dbReference type="EMBL" id="JBHRTA010000030">
    <property type="protein sequence ID" value="MFC3197961.1"/>
    <property type="molecule type" value="Genomic_DNA"/>
</dbReference>
<evidence type="ECO:0000256" key="11">
    <source>
        <dbReference type="ARBA" id="ARBA00044535"/>
    </source>
</evidence>
<dbReference type="SMART" id="SM00490">
    <property type="entry name" value="HELICc"/>
    <property type="match status" value="1"/>
</dbReference>
<dbReference type="EC" id="5.6.2.4" evidence="10"/>
<accession>A0ABV7JPD2</accession>
<proteinExistence type="inferred from homology"/>
<dbReference type="InterPro" id="IPR027417">
    <property type="entry name" value="P-loop_NTPase"/>
</dbReference>
<dbReference type="InterPro" id="IPR014001">
    <property type="entry name" value="Helicase_ATP-bd"/>
</dbReference>
<dbReference type="Gene3D" id="3.40.50.300">
    <property type="entry name" value="P-loop containing nucleotide triphosphate hydrolases"/>
    <property type="match status" value="2"/>
</dbReference>
<evidence type="ECO:0000259" key="14">
    <source>
        <dbReference type="PROSITE" id="PS51194"/>
    </source>
</evidence>
<evidence type="ECO:0000256" key="3">
    <source>
        <dbReference type="ARBA" id="ARBA00022741"/>
    </source>
</evidence>
<dbReference type="CDD" id="cd17920">
    <property type="entry name" value="DEXHc_RecQ"/>
    <property type="match status" value="1"/>
</dbReference>
<dbReference type="InterPro" id="IPR001650">
    <property type="entry name" value="Helicase_C-like"/>
</dbReference>
<dbReference type="PANTHER" id="PTHR13710">
    <property type="entry name" value="DNA HELICASE RECQ FAMILY MEMBER"/>
    <property type="match status" value="1"/>
</dbReference>
<comment type="similarity">
    <text evidence="1">Belongs to the helicase family. RecQ subfamily.</text>
</comment>
<keyword evidence="2" id="KW-0479">Metal-binding</keyword>
<evidence type="ECO:0000256" key="8">
    <source>
        <dbReference type="ARBA" id="ARBA00023235"/>
    </source>
</evidence>
<keyword evidence="7" id="KW-0238">DNA-binding</keyword>
<evidence type="ECO:0000256" key="4">
    <source>
        <dbReference type="ARBA" id="ARBA00022801"/>
    </source>
</evidence>
<dbReference type="NCBIfam" id="TIGR00614">
    <property type="entry name" value="recQ_fam"/>
    <property type="match status" value="1"/>
</dbReference>
<evidence type="ECO:0000256" key="12">
    <source>
        <dbReference type="ARBA" id="ARBA00044550"/>
    </source>
</evidence>
<comment type="catalytic activity">
    <reaction evidence="9">
        <text>Couples ATP hydrolysis with the unwinding of duplex DNA by translocating in the 3'-5' direction.</text>
        <dbReference type="EC" id="5.6.2.4"/>
    </reaction>
</comment>
<gene>
    <name evidence="15" type="ORF">ACFOET_10080</name>
</gene>
<reference evidence="16" key="1">
    <citation type="journal article" date="2019" name="Int. J. Syst. Evol. Microbiol.">
        <title>The Global Catalogue of Microorganisms (GCM) 10K type strain sequencing project: providing services to taxonomists for standard genome sequencing and annotation.</title>
        <authorList>
            <consortium name="The Broad Institute Genomics Platform"/>
            <consortium name="The Broad Institute Genome Sequencing Center for Infectious Disease"/>
            <person name="Wu L."/>
            <person name="Ma J."/>
        </authorList>
    </citation>
    <scope>NUCLEOTIDE SEQUENCE [LARGE SCALE GENOMIC DNA]</scope>
    <source>
        <strain evidence="16">KCTC 52416</strain>
    </source>
</reference>
<evidence type="ECO:0000313" key="15">
    <source>
        <dbReference type="EMBL" id="MFC3197961.1"/>
    </source>
</evidence>
<evidence type="ECO:0000256" key="10">
    <source>
        <dbReference type="ARBA" id="ARBA00034808"/>
    </source>
</evidence>
<keyword evidence="3" id="KW-0547">Nucleotide-binding</keyword>
<sequence length="639" mass="73284">MNSVEILHKYWKHESFRPLQEEVIQSVLMGRDTLALMPTGGGKSVCFQVPALVKEGICIVVTPLIALMKDQVENLRAKGIEAVAIFSGMTKREVDIILDNCIYGNIKFLYLSPERLASDLVRERIRHMNVNLFAVDEAHCISQWGYDFRPSYLYIAVLRTLHPSIPFLALTATATIRVISDIQDKLEFAQHNVFKTGFGRKNLAYMAFEEEDKIGRMFRIIRKLGGSGIVYVRNRRETQEVTRILLNEGVSADFYHAGLDTPERARKQEAWKNNSTRVIVATNAFGMGIDKPDVRFVIHLDLPDSLEAYYQEAGRAGRDGKKAYAVLLHHRSDRDRLLQHFELSFPPLEDIKRVYQHLGNYYQLAYGAGEGVTLDFDIADFCSRYKLDVIATLSALKFLERDGWITATDTVYLPSRIKFEADQHELYRFQVGNAAYDGLIKTVLRSHGGAFDHYVPVREHDLARRMGKRVSDIIDMLRYLQNAEILSYLPQTDSPQLQFLRPRVDSRWLHIDRQYIVQRKIIKQTQLDAVFHYLDSNTCRSKSLLAYFDEPKSTRCGICDRCLKSQKTEDLDDQLLAELVEVLAEGPLSIDKLVTGMRLGDEEARLAFIRKRLDDGTLKVNGDKYYLGRDQPGERQLVE</sequence>
<dbReference type="Pfam" id="PF00271">
    <property type="entry name" value="Helicase_C"/>
    <property type="match status" value="1"/>
</dbReference>
<dbReference type="Proteomes" id="UP001595526">
    <property type="component" value="Unassembled WGS sequence"/>
</dbReference>
<keyword evidence="16" id="KW-1185">Reference proteome</keyword>
<keyword evidence="5 15" id="KW-0347">Helicase</keyword>
<evidence type="ECO:0000256" key="2">
    <source>
        <dbReference type="ARBA" id="ARBA00022723"/>
    </source>
</evidence>
<dbReference type="PANTHER" id="PTHR13710:SF105">
    <property type="entry name" value="ATP-DEPENDENT DNA HELICASE Q1"/>
    <property type="match status" value="1"/>
</dbReference>
<dbReference type="Gene3D" id="1.10.10.10">
    <property type="entry name" value="Winged helix-like DNA-binding domain superfamily/Winged helix DNA-binding domain"/>
    <property type="match status" value="1"/>
</dbReference>
<dbReference type="InterPro" id="IPR011545">
    <property type="entry name" value="DEAD/DEAH_box_helicase_dom"/>
</dbReference>
<dbReference type="GO" id="GO:0004386">
    <property type="term" value="F:helicase activity"/>
    <property type="evidence" value="ECO:0007669"/>
    <property type="project" value="UniProtKB-KW"/>
</dbReference>
<dbReference type="InterPro" id="IPR032284">
    <property type="entry name" value="RecQ_Zn-bd"/>
</dbReference>
<name>A0ABV7JPD2_9SPHI</name>
<comment type="caution">
    <text evidence="15">The sequence shown here is derived from an EMBL/GenBank/DDBJ whole genome shotgun (WGS) entry which is preliminary data.</text>
</comment>
<dbReference type="Pfam" id="PF00270">
    <property type="entry name" value="DEAD"/>
    <property type="match status" value="1"/>
</dbReference>
<evidence type="ECO:0000259" key="13">
    <source>
        <dbReference type="PROSITE" id="PS51192"/>
    </source>
</evidence>
<dbReference type="InterPro" id="IPR036388">
    <property type="entry name" value="WH-like_DNA-bd_sf"/>
</dbReference>
<evidence type="ECO:0000256" key="9">
    <source>
        <dbReference type="ARBA" id="ARBA00034617"/>
    </source>
</evidence>
<dbReference type="SUPFAM" id="SSF52540">
    <property type="entry name" value="P-loop containing nucleoside triphosphate hydrolases"/>
    <property type="match status" value="1"/>
</dbReference>
<evidence type="ECO:0000256" key="1">
    <source>
        <dbReference type="ARBA" id="ARBA00005446"/>
    </source>
</evidence>
<feature type="domain" description="Helicase C-terminal" evidence="14">
    <location>
        <begin position="213"/>
        <end position="359"/>
    </location>
</feature>
<keyword evidence="4" id="KW-0378">Hydrolase</keyword>
<dbReference type="RefSeq" id="WP_379022152.1">
    <property type="nucleotide sequence ID" value="NZ_JBHRTA010000030.1"/>
</dbReference>
<keyword evidence="8" id="KW-0413">Isomerase</keyword>
<evidence type="ECO:0000256" key="6">
    <source>
        <dbReference type="ARBA" id="ARBA00022840"/>
    </source>
</evidence>
<evidence type="ECO:0000256" key="7">
    <source>
        <dbReference type="ARBA" id="ARBA00023125"/>
    </source>
</evidence>
<dbReference type="PROSITE" id="PS51192">
    <property type="entry name" value="HELICASE_ATP_BIND_1"/>
    <property type="match status" value="1"/>
</dbReference>
<protein>
    <recommendedName>
        <fullName evidence="11">ATP-dependent DNA helicase RecQ</fullName>
        <ecNumber evidence="10">5.6.2.4</ecNumber>
    </recommendedName>
    <alternativeName>
        <fullName evidence="12">DNA 3'-5' helicase RecQ</fullName>
    </alternativeName>
</protein>
<organism evidence="15 16">
    <name type="scientific">Parapedobacter deserti</name>
    <dbReference type="NCBI Taxonomy" id="1912957"/>
    <lineage>
        <taxon>Bacteria</taxon>
        <taxon>Pseudomonadati</taxon>
        <taxon>Bacteroidota</taxon>
        <taxon>Sphingobacteriia</taxon>
        <taxon>Sphingobacteriales</taxon>
        <taxon>Sphingobacteriaceae</taxon>
        <taxon>Parapedobacter</taxon>
    </lineage>
</organism>
<evidence type="ECO:0000313" key="16">
    <source>
        <dbReference type="Proteomes" id="UP001595526"/>
    </source>
</evidence>
<dbReference type="PROSITE" id="PS51194">
    <property type="entry name" value="HELICASE_CTER"/>
    <property type="match status" value="1"/>
</dbReference>
<dbReference type="SMART" id="SM00487">
    <property type="entry name" value="DEXDc"/>
    <property type="match status" value="1"/>
</dbReference>
<evidence type="ECO:0000256" key="5">
    <source>
        <dbReference type="ARBA" id="ARBA00022806"/>
    </source>
</evidence>
<keyword evidence="6" id="KW-0067">ATP-binding</keyword>
<dbReference type="InterPro" id="IPR004589">
    <property type="entry name" value="DNA_helicase_ATP-dep_RecQ"/>
</dbReference>
<dbReference type="Pfam" id="PF16124">
    <property type="entry name" value="RecQ_Zn_bind"/>
    <property type="match status" value="1"/>
</dbReference>